<dbReference type="InterPro" id="IPR032567">
    <property type="entry name" value="RTL1-rel"/>
</dbReference>
<proteinExistence type="predicted"/>
<feature type="non-terminal residue" evidence="1">
    <location>
        <position position="1"/>
    </location>
</feature>
<evidence type="ECO:0008006" key="3">
    <source>
        <dbReference type="Google" id="ProtNLM"/>
    </source>
</evidence>
<dbReference type="SUPFAM" id="SSF56672">
    <property type="entry name" value="DNA/RNA polymerases"/>
    <property type="match status" value="1"/>
</dbReference>
<evidence type="ECO:0000313" key="2">
    <source>
        <dbReference type="Proteomes" id="UP000257109"/>
    </source>
</evidence>
<organism evidence="1 2">
    <name type="scientific">Mucuna pruriens</name>
    <name type="common">Velvet bean</name>
    <name type="synonym">Dolichos pruriens</name>
    <dbReference type="NCBI Taxonomy" id="157652"/>
    <lineage>
        <taxon>Eukaryota</taxon>
        <taxon>Viridiplantae</taxon>
        <taxon>Streptophyta</taxon>
        <taxon>Embryophyta</taxon>
        <taxon>Tracheophyta</taxon>
        <taxon>Spermatophyta</taxon>
        <taxon>Magnoliopsida</taxon>
        <taxon>eudicotyledons</taxon>
        <taxon>Gunneridae</taxon>
        <taxon>Pentapetalae</taxon>
        <taxon>rosids</taxon>
        <taxon>fabids</taxon>
        <taxon>Fabales</taxon>
        <taxon>Fabaceae</taxon>
        <taxon>Papilionoideae</taxon>
        <taxon>50 kb inversion clade</taxon>
        <taxon>NPAAA clade</taxon>
        <taxon>indigoferoid/millettioid clade</taxon>
        <taxon>Phaseoleae</taxon>
        <taxon>Mucuna</taxon>
    </lineage>
</organism>
<keyword evidence="2" id="KW-1185">Reference proteome</keyword>
<comment type="caution">
    <text evidence="1">The sequence shown here is derived from an EMBL/GenBank/DDBJ whole genome shotgun (WGS) entry which is preliminary data.</text>
</comment>
<dbReference type="Proteomes" id="UP000257109">
    <property type="component" value="Unassembled WGS sequence"/>
</dbReference>
<dbReference type="EMBL" id="QJKJ01005586">
    <property type="protein sequence ID" value="RDX89743.1"/>
    <property type="molecule type" value="Genomic_DNA"/>
</dbReference>
<dbReference type="PANTHER" id="PTHR15503:SF45">
    <property type="entry name" value="RNA-DIRECTED DNA POLYMERASE HOMOLOG"/>
    <property type="match status" value="1"/>
</dbReference>
<name>A0A371GHD6_MUCPR</name>
<dbReference type="OrthoDB" id="1434744at2759"/>
<dbReference type="PANTHER" id="PTHR15503">
    <property type="entry name" value="LDOC1 RELATED"/>
    <property type="match status" value="1"/>
</dbReference>
<gene>
    <name evidence="1" type="ORF">CR513_28491</name>
</gene>
<accession>A0A371GHD6</accession>
<protein>
    <recommendedName>
        <fullName evidence="3">CCHC-type domain-containing protein</fullName>
    </recommendedName>
</protein>
<reference evidence="1" key="1">
    <citation type="submission" date="2018-05" db="EMBL/GenBank/DDBJ databases">
        <title>Draft genome of Mucuna pruriens seed.</title>
        <authorList>
            <person name="Nnadi N.E."/>
            <person name="Vos R."/>
            <person name="Hasami M.H."/>
            <person name="Devisetty U.K."/>
            <person name="Aguiy J.C."/>
        </authorList>
    </citation>
    <scope>NUCLEOTIDE SEQUENCE [LARGE SCALE GENOMIC DNA]</scope>
    <source>
        <strain evidence="1">JCA_2017</strain>
    </source>
</reference>
<sequence>MRVQRNVQRIEASSKALASKVHPKGTSRQMVEKRVILLKKSIYFKCRRLGHISRNCKVLSRSRPSSSVARPEKPTIMGCVFVVGRAKALKSDNLILGATHSFISYTCMDILALPTNYARKTFIFPNPKDYRFITSSQAEASLNEGAHGYMVISYLEVKSCSDMDYVAIVRDFLEVFLDEVLGLPPQCEMEFLIDLIPKTSLVLASLYKLAPVKLAEQKQQVERLLEKEMIRLSVSSWGEFVLLVKKKDDSSRLCVDYH</sequence>
<evidence type="ECO:0000313" key="1">
    <source>
        <dbReference type="EMBL" id="RDX89743.1"/>
    </source>
</evidence>
<dbReference type="Gene3D" id="3.10.10.10">
    <property type="entry name" value="HIV Type 1 Reverse Transcriptase, subunit A, domain 1"/>
    <property type="match status" value="1"/>
</dbReference>
<dbReference type="AlphaFoldDB" id="A0A371GHD6"/>
<dbReference type="InterPro" id="IPR043502">
    <property type="entry name" value="DNA/RNA_pol_sf"/>
</dbReference>
<dbReference type="STRING" id="157652.A0A371GHD6"/>